<name>A0A8H7QW61_9FUNG</name>
<dbReference type="Pfam" id="PF14687">
    <property type="entry name" value="DUF4460"/>
    <property type="match status" value="1"/>
</dbReference>
<comment type="caution">
    <text evidence="2">The sequence shown here is derived from an EMBL/GenBank/DDBJ whole genome shotgun (WGS) entry which is preliminary data.</text>
</comment>
<sequence>MNKTKTILKPYLRKFILQTHPDFFHNDSCKKKVNAASLQKLYNVLQPDQDQAMTSCQLEFYIKQQQNKKKEQPKAIARFDPKDSEWIKTSAFLGLCKQVDISILQSDMDMVQDMISKEANKHKPKNQYKSLTREFAERLYKQHNEEKPTTIEWKASQILGHKLVMFDPQVNKKAFSNTFSHYLPHLQPENWWGKVPLMVISPSSVLPSRELTQGILVVKSDMDLKGKVEA</sequence>
<evidence type="ECO:0000313" key="2">
    <source>
        <dbReference type="EMBL" id="KAG2199934.1"/>
    </source>
</evidence>
<dbReference type="EMBL" id="JAEPRD010000090">
    <property type="protein sequence ID" value="KAG2199934.1"/>
    <property type="molecule type" value="Genomic_DNA"/>
</dbReference>
<accession>A0A8H7QW61</accession>
<evidence type="ECO:0000259" key="1">
    <source>
        <dbReference type="Pfam" id="PF14687"/>
    </source>
</evidence>
<dbReference type="InterPro" id="IPR028031">
    <property type="entry name" value="DUF4460"/>
</dbReference>
<protein>
    <recommendedName>
        <fullName evidence="1">DUF4460 domain-containing protein</fullName>
    </recommendedName>
</protein>
<dbReference type="OrthoDB" id="2097874at2759"/>
<dbReference type="InterPro" id="IPR027986">
    <property type="entry name" value="TCAIM"/>
</dbReference>
<gene>
    <name evidence="2" type="ORF">INT47_009260</name>
</gene>
<organism evidence="2 3">
    <name type="scientific">Mucor saturninus</name>
    <dbReference type="NCBI Taxonomy" id="64648"/>
    <lineage>
        <taxon>Eukaryota</taxon>
        <taxon>Fungi</taxon>
        <taxon>Fungi incertae sedis</taxon>
        <taxon>Mucoromycota</taxon>
        <taxon>Mucoromycotina</taxon>
        <taxon>Mucoromycetes</taxon>
        <taxon>Mucorales</taxon>
        <taxon>Mucorineae</taxon>
        <taxon>Mucoraceae</taxon>
        <taxon>Mucor</taxon>
    </lineage>
</organism>
<keyword evidence="3" id="KW-1185">Reference proteome</keyword>
<dbReference type="PANTHER" id="PTHR31596">
    <property type="entry name" value="T-CELL ACTIVATION INHIBITOR, MITOCHONDRIAL"/>
    <property type="match status" value="1"/>
</dbReference>
<feature type="domain" description="DUF4460" evidence="1">
    <location>
        <begin position="4"/>
        <end position="72"/>
    </location>
</feature>
<evidence type="ECO:0000313" key="3">
    <source>
        <dbReference type="Proteomes" id="UP000603453"/>
    </source>
</evidence>
<reference evidence="2" key="1">
    <citation type="submission" date="2020-12" db="EMBL/GenBank/DDBJ databases">
        <title>Metabolic potential, ecology and presence of endohyphal bacteria is reflected in genomic diversity of Mucoromycotina.</title>
        <authorList>
            <person name="Muszewska A."/>
            <person name="Okrasinska A."/>
            <person name="Steczkiewicz K."/>
            <person name="Drgas O."/>
            <person name="Orlowska M."/>
            <person name="Perlinska-Lenart U."/>
            <person name="Aleksandrzak-Piekarczyk T."/>
            <person name="Szatraj K."/>
            <person name="Zielenkiewicz U."/>
            <person name="Pilsyk S."/>
            <person name="Malc E."/>
            <person name="Mieczkowski P."/>
            <person name="Kruszewska J.S."/>
            <person name="Biernat P."/>
            <person name="Pawlowska J."/>
        </authorList>
    </citation>
    <scope>NUCLEOTIDE SEQUENCE</scope>
    <source>
        <strain evidence="2">WA0000017839</strain>
    </source>
</reference>
<proteinExistence type="predicted"/>
<dbReference type="AlphaFoldDB" id="A0A8H7QW61"/>
<dbReference type="Proteomes" id="UP000603453">
    <property type="component" value="Unassembled WGS sequence"/>
</dbReference>